<organism evidence="2 3">
    <name type="scientific">Perkinsus olseni</name>
    <name type="common">Perkinsus atlanticus</name>
    <dbReference type="NCBI Taxonomy" id="32597"/>
    <lineage>
        <taxon>Eukaryota</taxon>
        <taxon>Sar</taxon>
        <taxon>Alveolata</taxon>
        <taxon>Perkinsozoa</taxon>
        <taxon>Perkinsea</taxon>
        <taxon>Perkinsida</taxon>
        <taxon>Perkinsidae</taxon>
        <taxon>Perkinsus</taxon>
    </lineage>
</organism>
<evidence type="ECO:0000313" key="3">
    <source>
        <dbReference type="Proteomes" id="UP000553632"/>
    </source>
</evidence>
<evidence type="ECO:0000313" key="2">
    <source>
        <dbReference type="EMBL" id="KAF4758601.1"/>
    </source>
</evidence>
<feature type="compositionally biased region" description="Basic and acidic residues" evidence="1">
    <location>
        <begin position="14"/>
        <end position="28"/>
    </location>
</feature>
<dbReference type="AlphaFoldDB" id="A0A7J6UNL3"/>
<dbReference type="Proteomes" id="UP000553632">
    <property type="component" value="Unassembled WGS sequence"/>
</dbReference>
<dbReference type="EMBL" id="JABANO010001215">
    <property type="protein sequence ID" value="KAF4758601.1"/>
    <property type="molecule type" value="Genomic_DNA"/>
</dbReference>
<sequence>GRDSLLEISDQEMCEAKPQTKWEAEASRVSEPMVERKIWTRQMRNSGRLTSEMSVSSVAISESHLKQPRARVAAKGGARARAASANTSAAYGSRNAGTASAPARAVRSGRAAAAVYEHENLSG</sequence>
<protein>
    <submittedName>
        <fullName evidence="2">Uncharacterized protein</fullName>
    </submittedName>
</protein>
<accession>A0A7J6UNL3</accession>
<feature type="non-terminal residue" evidence="2">
    <location>
        <position position="123"/>
    </location>
</feature>
<gene>
    <name evidence="2" type="ORF">FOZ63_024214</name>
</gene>
<keyword evidence="3" id="KW-1185">Reference proteome</keyword>
<feature type="region of interest" description="Disordered" evidence="1">
    <location>
        <begin position="1"/>
        <end position="28"/>
    </location>
</feature>
<feature type="non-terminal residue" evidence="2">
    <location>
        <position position="1"/>
    </location>
</feature>
<evidence type="ECO:0000256" key="1">
    <source>
        <dbReference type="SAM" id="MobiDB-lite"/>
    </source>
</evidence>
<name>A0A7J6UNL3_PEROL</name>
<proteinExistence type="predicted"/>
<reference evidence="2 3" key="1">
    <citation type="submission" date="2020-04" db="EMBL/GenBank/DDBJ databases">
        <title>Perkinsus olseni comparative genomics.</title>
        <authorList>
            <person name="Bogema D.R."/>
        </authorList>
    </citation>
    <scope>NUCLEOTIDE SEQUENCE [LARGE SCALE GENOMIC DNA]</scope>
    <source>
        <strain evidence="2 3">ATCC PRA-207</strain>
    </source>
</reference>
<comment type="caution">
    <text evidence="2">The sequence shown here is derived from an EMBL/GenBank/DDBJ whole genome shotgun (WGS) entry which is preliminary data.</text>
</comment>